<organism evidence="1 2">
    <name type="scientific">Clostridium sulfidigenes</name>
    <dbReference type="NCBI Taxonomy" id="318464"/>
    <lineage>
        <taxon>Bacteria</taxon>
        <taxon>Bacillati</taxon>
        <taxon>Bacillota</taxon>
        <taxon>Clostridia</taxon>
        <taxon>Eubacteriales</taxon>
        <taxon>Clostridiaceae</taxon>
        <taxon>Clostridium</taxon>
    </lineage>
</organism>
<comment type="caution">
    <text evidence="1">The sequence shown here is derived from an EMBL/GenBank/DDBJ whole genome shotgun (WGS) entry which is preliminary data.</text>
</comment>
<accession>A0A927W926</accession>
<proteinExistence type="predicted"/>
<gene>
    <name evidence="1" type="ORF">E7215_04495</name>
</gene>
<reference evidence="1" key="1">
    <citation type="submission" date="2019-04" db="EMBL/GenBank/DDBJ databases">
        <title>Evolution of Biomass-Degrading Anaerobic Consortia Revealed by Metagenomics.</title>
        <authorList>
            <person name="Peng X."/>
        </authorList>
    </citation>
    <scope>NUCLEOTIDE SEQUENCE</scope>
    <source>
        <strain evidence="1">SIG254</strain>
    </source>
</reference>
<dbReference type="EMBL" id="SVCM01000052">
    <property type="protein sequence ID" value="MBE6059418.1"/>
    <property type="molecule type" value="Genomic_DNA"/>
</dbReference>
<protein>
    <submittedName>
        <fullName evidence="1">Winged helix-turn-helix domain-containing protein</fullName>
    </submittedName>
</protein>
<dbReference type="PANTHER" id="PTHR30528">
    <property type="entry name" value="CYTOPLASMIC PROTEIN"/>
    <property type="match status" value="1"/>
</dbReference>
<dbReference type="PANTHER" id="PTHR30528:SF0">
    <property type="entry name" value="CYTOPLASMIC PROTEIN"/>
    <property type="match status" value="1"/>
</dbReference>
<dbReference type="AlphaFoldDB" id="A0A927W926"/>
<dbReference type="Pfam" id="PF06224">
    <property type="entry name" value="AlkZ-like"/>
    <property type="match status" value="1"/>
</dbReference>
<sequence length="402" mass="47337">MKKITMSKGELRKFLVMYQGLSSPKSFNGEEGIKSFINRVGCIQYDPLNMVGRNADLVLQSRVENYNPMMLETLLYNKRELIDGWDKMMAIYSVNDWPYFARVRLRRKEEIERVLHHRNSIEAINYVGVAKEYIEKNGATLPSKLDLGRVESGVWGHGKLSSATMDYMWNSGTLGIKEKKNTQKIYDLIEKLLPKEILEMKDPFNSDDDFYKWYFKRRIGSIGIYWERNGEGWLGHFVSDKNLRKKILKELLEDGELILVKVEGLNETFYIRADDTSMLDNLNSSIDKKASFLAPLDNLLWDRKLVKDIFDFEYSWEVYKPVSKRQYGYYVLPVLYGDKLVARFEPEIHRGNEPLIIKNWWWEENYQVTEEVIVAMMGCFERFCKYLKADGLEESSWRKIKG</sequence>
<dbReference type="Proteomes" id="UP000768462">
    <property type="component" value="Unassembled WGS sequence"/>
</dbReference>
<evidence type="ECO:0000313" key="2">
    <source>
        <dbReference type="Proteomes" id="UP000768462"/>
    </source>
</evidence>
<name>A0A927W926_9CLOT</name>
<evidence type="ECO:0000313" key="1">
    <source>
        <dbReference type="EMBL" id="MBE6059418.1"/>
    </source>
</evidence>
<dbReference type="InterPro" id="IPR009351">
    <property type="entry name" value="AlkZ-like"/>
</dbReference>